<feature type="compositionally biased region" description="Acidic residues" evidence="1">
    <location>
        <begin position="53"/>
        <end position="65"/>
    </location>
</feature>
<dbReference type="EMBL" id="GG680905">
    <property type="protein sequence ID" value="EER06001.1"/>
    <property type="molecule type" value="Genomic_DNA"/>
</dbReference>
<keyword evidence="2" id="KW-1133">Transmembrane helix</keyword>
<keyword evidence="2" id="KW-0472">Membrane</keyword>
<evidence type="ECO:0000313" key="3">
    <source>
        <dbReference type="EMBL" id="EER06001.1"/>
    </source>
</evidence>
<feature type="transmembrane region" description="Helical" evidence="2">
    <location>
        <begin position="6"/>
        <end position="24"/>
    </location>
</feature>
<evidence type="ECO:0000256" key="1">
    <source>
        <dbReference type="SAM" id="MobiDB-lite"/>
    </source>
</evidence>
<evidence type="ECO:0000313" key="4">
    <source>
        <dbReference type="Proteomes" id="UP000007800"/>
    </source>
</evidence>
<name>C5LB73_PERM5</name>
<sequence length="132" mass="14457">MGSIRGIVTLGDLIFVCGLGRFAYVYRGKRQVCKVYLKQKLTAILPLQSADVATDDDDQSDDGEEGSGSSDGEVVDDGEDDEEDGLDELDESDGSSEGDFGDFDEDEVEEPKSTQEGRKRKQKSPEGDYFIE</sequence>
<dbReference type="RefSeq" id="XP_002774185.1">
    <property type="nucleotide sequence ID" value="XM_002774139.1"/>
</dbReference>
<organism evidence="4">
    <name type="scientific">Perkinsus marinus (strain ATCC 50983 / TXsc)</name>
    <dbReference type="NCBI Taxonomy" id="423536"/>
    <lineage>
        <taxon>Eukaryota</taxon>
        <taxon>Sar</taxon>
        <taxon>Alveolata</taxon>
        <taxon>Perkinsozoa</taxon>
        <taxon>Perkinsea</taxon>
        <taxon>Perkinsida</taxon>
        <taxon>Perkinsidae</taxon>
        <taxon>Perkinsus</taxon>
    </lineage>
</organism>
<protein>
    <submittedName>
        <fullName evidence="3">Uncharacterized protein</fullName>
    </submittedName>
</protein>
<keyword evidence="2" id="KW-0812">Transmembrane</keyword>
<keyword evidence="4" id="KW-1185">Reference proteome</keyword>
<feature type="region of interest" description="Disordered" evidence="1">
    <location>
        <begin position="48"/>
        <end position="132"/>
    </location>
</feature>
<dbReference type="OrthoDB" id="18388at2759"/>
<evidence type="ECO:0000256" key="2">
    <source>
        <dbReference type="SAM" id="Phobius"/>
    </source>
</evidence>
<dbReference type="GeneID" id="9086993"/>
<gene>
    <name evidence="3" type="ORF">Pmar_PMAR028189</name>
</gene>
<reference evidence="3 4" key="1">
    <citation type="submission" date="2008-07" db="EMBL/GenBank/DDBJ databases">
        <authorList>
            <person name="El-Sayed N."/>
            <person name="Caler E."/>
            <person name="Inman J."/>
            <person name="Amedeo P."/>
            <person name="Hass B."/>
            <person name="Wortman J."/>
        </authorList>
    </citation>
    <scope>NUCLEOTIDE SEQUENCE [LARGE SCALE GENOMIC DNA]</scope>
    <source>
        <strain evidence="4">ATCC 50983 / TXsc</strain>
    </source>
</reference>
<dbReference type="AlphaFoldDB" id="C5LB73"/>
<dbReference type="Proteomes" id="UP000007800">
    <property type="component" value="Unassembled WGS sequence"/>
</dbReference>
<proteinExistence type="predicted"/>
<feature type="compositionally biased region" description="Acidic residues" evidence="1">
    <location>
        <begin position="73"/>
        <end position="109"/>
    </location>
</feature>
<dbReference type="InParanoid" id="C5LB73"/>
<accession>C5LB73</accession>